<dbReference type="SMART" id="SM00360">
    <property type="entry name" value="RRM"/>
    <property type="match status" value="1"/>
</dbReference>
<name>T1EIP3_HELRO</name>
<dbReference type="KEGG" id="hro:HELRODRAFT_137856"/>
<dbReference type="InterPro" id="IPR000504">
    <property type="entry name" value="RRM_dom"/>
</dbReference>
<feature type="domain" description="RRM" evidence="2">
    <location>
        <begin position="4"/>
        <end position="79"/>
    </location>
</feature>
<reference evidence="5" key="1">
    <citation type="submission" date="2012-12" db="EMBL/GenBank/DDBJ databases">
        <authorList>
            <person name="Hellsten U."/>
            <person name="Grimwood J."/>
            <person name="Chapman J.A."/>
            <person name="Shapiro H."/>
            <person name="Aerts A."/>
            <person name="Otillar R.P."/>
            <person name="Terry A.Y."/>
            <person name="Boore J.L."/>
            <person name="Simakov O."/>
            <person name="Marletaz F."/>
            <person name="Cho S.-J."/>
            <person name="Edsinger-Gonzales E."/>
            <person name="Havlak P."/>
            <person name="Kuo D.-H."/>
            <person name="Larsson T."/>
            <person name="Lv J."/>
            <person name="Arendt D."/>
            <person name="Savage R."/>
            <person name="Osoegawa K."/>
            <person name="de Jong P."/>
            <person name="Lindberg D.R."/>
            <person name="Seaver E.C."/>
            <person name="Weisblat D.A."/>
            <person name="Putnam N.H."/>
            <person name="Grigoriev I.V."/>
            <person name="Rokhsar D.S."/>
        </authorList>
    </citation>
    <scope>NUCLEOTIDE SEQUENCE</scope>
</reference>
<evidence type="ECO:0000313" key="5">
    <source>
        <dbReference type="Proteomes" id="UP000015101"/>
    </source>
</evidence>
<dbReference type="PROSITE" id="PS50102">
    <property type="entry name" value="RRM"/>
    <property type="match status" value="1"/>
</dbReference>
<dbReference type="Pfam" id="PF00076">
    <property type="entry name" value="RRM_1"/>
    <property type="match status" value="1"/>
</dbReference>
<proteinExistence type="predicted"/>
<accession>T1EIP3</accession>
<keyword evidence="5" id="KW-1185">Reference proteome</keyword>
<keyword evidence="1" id="KW-0694">RNA-binding</keyword>
<reference evidence="3 5" key="2">
    <citation type="journal article" date="2013" name="Nature">
        <title>Insights into bilaterian evolution from three spiralian genomes.</title>
        <authorList>
            <person name="Simakov O."/>
            <person name="Marletaz F."/>
            <person name="Cho S.J."/>
            <person name="Edsinger-Gonzales E."/>
            <person name="Havlak P."/>
            <person name="Hellsten U."/>
            <person name="Kuo D.H."/>
            <person name="Larsson T."/>
            <person name="Lv J."/>
            <person name="Arendt D."/>
            <person name="Savage R."/>
            <person name="Osoegawa K."/>
            <person name="de Jong P."/>
            <person name="Grimwood J."/>
            <person name="Chapman J.A."/>
            <person name="Shapiro H."/>
            <person name="Aerts A."/>
            <person name="Otillar R.P."/>
            <person name="Terry A.Y."/>
            <person name="Boore J.L."/>
            <person name="Grigoriev I.V."/>
            <person name="Lindberg D.R."/>
            <person name="Seaver E.C."/>
            <person name="Weisblat D.A."/>
            <person name="Putnam N.H."/>
            <person name="Rokhsar D.S."/>
        </authorList>
    </citation>
    <scope>NUCLEOTIDE SEQUENCE</scope>
</reference>
<protein>
    <recommendedName>
        <fullName evidence="2">RRM domain-containing protein</fullName>
    </recommendedName>
</protein>
<dbReference type="InterPro" id="IPR035979">
    <property type="entry name" value="RBD_domain_sf"/>
</dbReference>
<dbReference type="InParanoid" id="T1EIP3"/>
<dbReference type="InterPro" id="IPR012677">
    <property type="entry name" value="Nucleotide-bd_a/b_plait_sf"/>
</dbReference>
<dbReference type="HOGENOM" id="CLU_012062_28_8_1"/>
<evidence type="ECO:0000313" key="4">
    <source>
        <dbReference type="EnsemblMetazoa" id="HelroP137856"/>
    </source>
</evidence>
<evidence type="ECO:0000256" key="1">
    <source>
        <dbReference type="PROSITE-ProRule" id="PRU00176"/>
    </source>
</evidence>
<dbReference type="AlphaFoldDB" id="T1EIP3"/>
<dbReference type="GO" id="GO:0048026">
    <property type="term" value="P:positive regulation of mRNA splicing, via spliceosome"/>
    <property type="evidence" value="ECO:0000318"/>
    <property type="project" value="GO_Central"/>
</dbReference>
<dbReference type="GO" id="GO:0005681">
    <property type="term" value="C:spliceosomal complex"/>
    <property type="evidence" value="ECO:0000318"/>
    <property type="project" value="GO_Central"/>
</dbReference>
<dbReference type="GO" id="GO:0003723">
    <property type="term" value="F:RNA binding"/>
    <property type="evidence" value="ECO:0000318"/>
    <property type="project" value="GO_Central"/>
</dbReference>
<dbReference type="CTD" id="20196443"/>
<dbReference type="SUPFAM" id="SSF54928">
    <property type="entry name" value="RNA-binding domain, RBD"/>
    <property type="match status" value="1"/>
</dbReference>
<dbReference type="Proteomes" id="UP000015101">
    <property type="component" value="Unassembled WGS sequence"/>
</dbReference>
<dbReference type="InterPro" id="IPR050441">
    <property type="entry name" value="RBM"/>
</dbReference>
<reference evidence="4" key="3">
    <citation type="submission" date="2015-06" db="UniProtKB">
        <authorList>
            <consortium name="EnsemblMetazoa"/>
        </authorList>
    </citation>
    <scope>IDENTIFICATION</scope>
</reference>
<organism evidence="4 5">
    <name type="scientific">Helobdella robusta</name>
    <name type="common">Californian leech</name>
    <dbReference type="NCBI Taxonomy" id="6412"/>
    <lineage>
        <taxon>Eukaryota</taxon>
        <taxon>Metazoa</taxon>
        <taxon>Spiralia</taxon>
        <taxon>Lophotrochozoa</taxon>
        <taxon>Annelida</taxon>
        <taxon>Clitellata</taxon>
        <taxon>Hirudinea</taxon>
        <taxon>Rhynchobdellida</taxon>
        <taxon>Glossiphoniidae</taxon>
        <taxon>Helobdella</taxon>
    </lineage>
</organism>
<dbReference type="GeneID" id="20196443"/>
<evidence type="ECO:0000313" key="3">
    <source>
        <dbReference type="EMBL" id="ESO07560.1"/>
    </source>
</evidence>
<dbReference type="Gene3D" id="3.30.70.330">
    <property type="match status" value="1"/>
</dbReference>
<dbReference type="RefSeq" id="XP_009014171.1">
    <property type="nucleotide sequence ID" value="XM_009015923.1"/>
</dbReference>
<dbReference type="eggNOG" id="KOG0123">
    <property type="taxonomic scope" value="Eukaryota"/>
</dbReference>
<dbReference type="OMA" id="DAMNAMQ"/>
<dbReference type="EnsemblMetazoa" id="HelroT137856">
    <property type="protein sequence ID" value="HelroP137856"/>
    <property type="gene ID" value="HelroG137856"/>
</dbReference>
<sequence length="80" mass="8966">QVSTCLLVKQLPFSVTKDRLKKTFMKSVSARIVLNPETKISRGFGFVEFENEKDATDAMNAMQGRDLDGRKMVISAALKK</sequence>
<dbReference type="EMBL" id="KB096183">
    <property type="protein sequence ID" value="ESO07560.1"/>
    <property type="molecule type" value="Genomic_DNA"/>
</dbReference>
<dbReference type="OrthoDB" id="252020at2759"/>
<dbReference type="EMBL" id="AMQM01003473">
    <property type="status" value="NOT_ANNOTATED_CDS"/>
    <property type="molecule type" value="Genomic_DNA"/>
</dbReference>
<evidence type="ECO:0000259" key="2">
    <source>
        <dbReference type="PROSITE" id="PS50102"/>
    </source>
</evidence>
<dbReference type="PANTHER" id="PTHR48034">
    <property type="entry name" value="TRANSFORMER-2 SEX-DETERMINING PROTEIN-RELATED"/>
    <property type="match status" value="1"/>
</dbReference>
<dbReference type="STRING" id="6412.T1EIP3"/>
<gene>
    <name evidence="4" type="primary">20196443</name>
    <name evidence="3" type="ORF">HELRODRAFT_137856</name>
</gene>